<evidence type="ECO:0000313" key="4">
    <source>
        <dbReference type="Proteomes" id="UP000554342"/>
    </source>
</evidence>
<keyword evidence="4" id="KW-1185">Reference proteome</keyword>
<keyword evidence="2" id="KW-0472">Membrane</keyword>
<dbReference type="AlphaFoldDB" id="A0A840Z1Z7"/>
<feature type="transmembrane region" description="Helical" evidence="2">
    <location>
        <begin position="45"/>
        <end position="69"/>
    </location>
</feature>
<dbReference type="EMBL" id="JACIJI010000006">
    <property type="protein sequence ID" value="MBB5719787.1"/>
    <property type="molecule type" value="Genomic_DNA"/>
</dbReference>
<organism evidence="3 4">
    <name type="scientific">Stakelama sediminis</name>
    <dbReference type="NCBI Taxonomy" id="463200"/>
    <lineage>
        <taxon>Bacteria</taxon>
        <taxon>Pseudomonadati</taxon>
        <taxon>Pseudomonadota</taxon>
        <taxon>Alphaproteobacteria</taxon>
        <taxon>Sphingomonadales</taxon>
        <taxon>Sphingomonadaceae</taxon>
        <taxon>Stakelama</taxon>
    </lineage>
</organism>
<feature type="transmembrane region" description="Helical" evidence="2">
    <location>
        <begin position="76"/>
        <end position="96"/>
    </location>
</feature>
<proteinExistence type="predicted"/>
<evidence type="ECO:0000256" key="1">
    <source>
        <dbReference type="SAM" id="MobiDB-lite"/>
    </source>
</evidence>
<keyword evidence="2" id="KW-0812">Transmembrane</keyword>
<name>A0A840Z1Z7_9SPHN</name>
<evidence type="ECO:0000313" key="3">
    <source>
        <dbReference type="EMBL" id="MBB5719787.1"/>
    </source>
</evidence>
<gene>
    <name evidence="3" type="ORF">FHR23_002743</name>
</gene>
<feature type="transmembrane region" description="Helical" evidence="2">
    <location>
        <begin position="108"/>
        <end position="127"/>
    </location>
</feature>
<feature type="transmembrane region" description="Helical" evidence="2">
    <location>
        <begin position="12"/>
        <end position="33"/>
    </location>
</feature>
<dbReference type="RefSeq" id="WP_184005045.1">
    <property type="nucleotide sequence ID" value="NZ_BAABIF010000006.1"/>
</dbReference>
<feature type="compositionally biased region" description="Basic and acidic residues" evidence="1">
    <location>
        <begin position="139"/>
        <end position="162"/>
    </location>
</feature>
<protein>
    <submittedName>
        <fullName evidence="3">Uncharacterized protein</fullName>
    </submittedName>
</protein>
<dbReference type="Proteomes" id="UP000554342">
    <property type="component" value="Unassembled WGS sequence"/>
</dbReference>
<reference evidence="3 4" key="1">
    <citation type="submission" date="2020-08" db="EMBL/GenBank/DDBJ databases">
        <title>Genomic Encyclopedia of Type Strains, Phase IV (KMG-IV): sequencing the most valuable type-strain genomes for metagenomic binning, comparative biology and taxonomic classification.</title>
        <authorList>
            <person name="Goeker M."/>
        </authorList>
    </citation>
    <scope>NUCLEOTIDE SEQUENCE [LARGE SCALE GENOMIC DNA]</scope>
    <source>
        <strain evidence="3 4">DSM 27203</strain>
    </source>
</reference>
<feature type="region of interest" description="Disordered" evidence="1">
    <location>
        <begin position="138"/>
        <end position="162"/>
    </location>
</feature>
<evidence type="ECO:0000256" key="2">
    <source>
        <dbReference type="SAM" id="Phobius"/>
    </source>
</evidence>
<keyword evidence="2" id="KW-1133">Transmembrane helix</keyword>
<accession>A0A840Z1Z7</accession>
<sequence>MSKYRLNFTIKASGVAAILFGIATVVSGGNAILNLYGIRKYSEEIVSFVLYFNFLAGFAYIITGIGLILRSRWAPAFAVTVAIVTVIVFSGFGVWIFQGRAYEMRTLIAMSLRTAFWCSVSIVALFARNAYSTSPVAETDLRPNDSDHIGTEMPRHGNDNIL</sequence>
<comment type="caution">
    <text evidence="3">The sequence shown here is derived from an EMBL/GenBank/DDBJ whole genome shotgun (WGS) entry which is preliminary data.</text>
</comment>